<accession>A0A9W6GMI3</accession>
<protein>
    <submittedName>
        <fullName evidence="1">Uncharacterized protein</fullName>
    </submittedName>
</protein>
<evidence type="ECO:0000313" key="1">
    <source>
        <dbReference type="EMBL" id="GLI56436.1"/>
    </source>
</evidence>
<proteinExistence type="predicted"/>
<name>A0A9W6GMI3_9FUSO</name>
<dbReference type="AlphaFoldDB" id="A0A9W6GMI3"/>
<dbReference type="RefSeq" id="WP_281835604.1">
    <property type="nucleotide sequence ID" value="NZ_BSDY01000008.1"/>
</dbReference>
<reference evidence="1" key="1">
    <citation type="submission" date="2022-12" db="EMBL/GenBank/DDBJ databases">
        <title>Reference genome sequencing for broad-spectrum identification of bacterial and archaeal isolates by mass spectrometry.</title>
        <authorList>
            <person name="Sekiguchi Y."/>
            <person name="Tourlousse D.M."/>
        </authorList>
    </citation>
    <scope>NUCLEOTIDE SEQUENCE</scope>
    <source>
        <strain evidence="1">10succ1</strain>
    </source>
</reference>
<evidence type="ECO:0000313" key="2">
    <source>
        <dbReference type="Proteomes" id="UP001144471"/>
    </source>
</evidence>
<organism evidence="1 2">
    <name type="scientific">Propionigenium maris DSM 9537</name>
    <dbReference type="NCBI Taxonomy" id="1123000"/>
    <lineage>
        <taxon>Bacteria</taxon>
        <taxon>Fusobacteriati</taxon>
        <taxon>Fusobacteriota</taxon>
        <taxon>Fusobacteriia</taxon>
        <taxon>Fusobacteriales</taxon>
        <taxon>Fusobacteriaceae</taxon>
        <taxon>Propionigenium</taxon>
    </lineage>
</organism>
<gene>
    <name evidence="1" type="ORF">PM10SUCC1_19500</name>
</gene>
<dbReference type="Proteomes" id="UP001144471">
    <property type="component" value="Unassembled WGS sequence"/>
</dbReference>
<comment type="caution">
    <text evidence="1">The sequence shown here is derived from an EMBL/GenBank/DDBJ whole genome shotgun (WGS) entry which is preliminary data.</text>
</comment>
<sequence length="48" mass="5659">MFKRNLSKRRNRLKRLKSIRSLISRKACDNEKIQKLKDEASSLVASIK</sequence>
<keyword evidence="2" id="KW-1185">Reference proteome</keyword>
<dbReference type="EMBL" id="BSDY01000008">
    <property type="protein sequence ID" value="GLI56436.1"/>
    <property type="molecule type" value="Genomic_DNA"/>
</dbReference>